<dbReference type="Proteomes" id="UP001062738">
    <property type="component" value="Unassembled WGS sequence"/>
</dbReference>
<dbReference type="PROSITE" id="PS50931">
    <property type="entry name" value="HTH_LYSR"/>
    <property type="match status" value="1"/>
</dbReference>
<dbReference type="SUPFAM" id="SSF53850">
    <property type="entry name" value="Periplasmic binding protein-like II"/>
    <property type="match status" value="1"/>
</dbReference>
<dbReference type="CDD" id="cd05466">
    <property type="entry name" value="PBP2_LTTR_substrate"/>
    <property type="match status" value="1"/>
</dbReference>
<dbReference type="EMBL" id="JAOXXL010000061">
    <property type="protein sequence ID" value="MCY7009238.1"/>
    <property type="molecule type" value="Genomic_DNA"/>
</dbReference>
<dbReference type="InterPro" id="IPR000847">
    <property type="entry name" value="LysR_HTH_N"/>
</dbReference>
<comment type="caution">
    <text evidence="6">The sequence shown here is derived from an EMBL/GenBank/DDBJ whole genome shotgun (WGS) entry which is preliminary data.</text>
</comment>
<evidence type="ECO:0000256" key="2">
    <source>
        <dbReference type="ARBA" id="ARBA00023015"/>
    </source>
</evidence>
<sequence length="308" mass="36006">MLDLKEFEYILSIAKHQNISRAAKELYISQPSLSKYLQNIEFFLGIKLFNKFGNKFVLTFAGERYCEYAREMLYRKKELEKEMKDIEKNNTGRINIGIPFTRGSYVIPATIPPFFTKYPNVEINIIEDTSENLEKKILEDEIDVAFFNILENNPNLIYKEIGEEEVVLAISKNNPLCKKAIKNENSKFLWIDLKYLKNERFILNFSFQRTGLIAEEILKNSNFRPKEIFRVRSIDGAIRLAANDFGVCFATENHLKHLEVFKDEALPAYFSVGTPPYVMKFVAAFKKGSYIPQYTLEYIEILREFLSK</sequence>
<dbReference type="InterPro" id="IPR005119">
    <property type="entry name" value="LysR_subst-bd"/>
</dbReference>
<dbReference type="PRINTS" id="PR00039">
    <property type="entry name" value="HTHLYSR"/>
</dbReference>
<evidence type="ECO:0000256" key="4">
    <source>
        <dbReference type="ARBA" id="ARBA00023163"/>
    </source>
</evidence>
<proteinExistence type="inferred from homology"/>
<comment type="similarity">
    <text evidence="1">Belongs to the LysR transcriptional regulatory family.</text>
</comment>
<accession>A0ABT4DKT8</accession>
<protein>
    <submittedName>
        <fullName evidence="6">LysR family transcriptional regulator</fullName>
    </submittedName>
</protein>
<organism evidence="6 7">
    <name type="scientific">Fusobacterium simiae</name>
    <dbReference type="NCBI Taxonomy" id="855"/>
    <lineage>
        <taxon>Bacteria</taxon>
        <taxon>Fusobacteriati</taxon>
        <taxon>Fusobacteriota</taxon>
        <taxon>Fusobacteriia</taxon>
        <taxon>Fusobacteriales</taxon>
        <taxon>Fusobacteriaceae</taxon>
        <taxon>Fusobacterium</taxon>
    </lineage>
</organism>
<dbReference type="InterPro" id="IPR050950">
    <property type="entry name" value="HTH-type_LysR_regulators"/>
</dbReference>
<dbReference type="SUPFAM" id="SSF46785">
    <property type="entry name" value="Winged helix' DNA-binding domain"/>
    <property type="match status" value="1"/>
</dbReference>
<keyword evidence="2" id="KW-0805">Transcription regulation</keyword>
<gene>
    <name evidence="6" type="ORF">OCK72_11460</name>
</gene>
<evidence type="ECO:0000313" key="6">
    <source>
        <dbReference type="EMBL" id="MCY7009238.1"/>
    </source>
</evidence>
<keyword evidence="4" id="KW-0804">Transcription</keyword>
<evidence type="ECO:0000259" key="5">
    <source>
        <dbReference type="PROSITE" id="PS50931"/>
    </source>
</evidence>
<dbReference type="InterPro" id="IPR036390">
    <property type="entry name" value="WH_DNA-bd_sf"/>
</dbReference>
<dbReference type="Pfam" id="PF03466">
    <property type="entry name" value="LysR_substrate"/>
    <property type="match status" value="1"/>
</dbReference>
<dbReference type="Gene3D" id="3.40.190.290">
    <property type="match status" value="1"/>
</dbReference>
<evidence type="ECO:0000313" key="7">
    <source>
        <dbReference type="Proteomes" id="UP001062738"/>
    </source>
</evidence>
<feature type="domain" description="HTH lysR-type" evidence="5">
    <location>
        <begin position="2"/>
        <end position="59"/>
    </location>
</feature>
<dbReference type="PANTHER" id="PTHR30419:SF28">
    <property type="entry name" value="HTH-TYPE TRANSCRIPTIONAL REGULATOR BSDA"/>
    <property type="match status" value="1"/>
</dbReference>
<evidence type="ECO:0000256" key="1">
    <source>
        <dbReference type="ARBA" id="ARBA00009437"/>
    </source>
</evidence>
<dbReference type="Pfam" id="PF00126">
    <property type="entry name" value="HTH_1"/>
    <property type="match status" value="1"/>
</dbReference>
<keyword evidence="7" id="KW-1185">Reference proteome</keyword>
<dbReference type="Gene3D" id="1.10.10.10">
    <property type="entry name" value="Winged helix-like DNA-binding domain superfamily/Winged helix DNA-binding domain"/>
    <property type="match status" value="1"/>
</dbReference>
<name>A0ABT4DKT8_FUSSI</name>
<evidence type="ECO:0000256" key="3">
    <source>
        <dbReference type="ARBA" id="ARBA00023125"/>
    </source>
</evidence>
<dbReference type="InterPro" id="IPR036388">
    <property type="entry name" value="WH-like_DNA-bd_sf"/>
</dbReference>
<keyword evidence="3" id="KW-0238">DNA-binding</keyword>
<reference evidence="6" key="1">
    <citation type="submission" date="2022-09" db="EMBL/GenBank/DDBJ databases">
        <authorList>
            <person name="Zoaiter M."/>
        </authorList>
    </citation>
    <scope>NUCLEOTIDE SEQUENCE</scope>
    <source>
        <strain evidence="6">DSM 19848</strain>
    </source>
</reference>
<dbReference type="PANTHER" id="PTHR30419">
    <property type="entry name" value="HTH-TYPE TRANSCRIPTIONAL REGULATOR YBHD"/>
    <property type="match status" value="1"/>
</dbReference>